<proteinExistence type="predicted"/>
<name>A0A167IH14_CALVF</name>
<reference evidence="2 3" key="1">
    <citation type="journal article" date="2016" name="Mol. Biol. Evol.">
        <title>Comparative Genomics of Early-Diverging Mushroom-Forming Fungi Provides Insights into the Origins of Lignocellulose Decay Capabilities.</title>
        <authorList>
            <person name="Nagy L.G."/>
            <person name="Riley R."/>
            <person name="Tritt A."/>
            <person name="Adam C."/>
            <person name="Daum C."/>
            <person name="Floudas D."/>
            <person name="Sun H."/>
            <person name="Yadav J.S."/>
            <person name="Pangilinan J."/>
            <person name="Larsson K.H."/>
            <person name="Matsuura K."/>
            <person name="Barry K."/>
            <person name="Labutti K."/>
            <person name="Kuo R."/>
            <person name="Ohm R.A."/>
            <person name="Bhattacharya S.S."/>
            <person name="Shirouzu T."/>
            <person name="Yoshinaga Y."/>
            <person name="Martin F.M."/>
            <person name="Grigoriev I.V."/>
            <person name="Hibbett D.S."/>
        </authorList>
    </citation>
    <scope>NUCLEOTIDE SEQUENCE [LARGE SCALE GENOMIC DNA]</scope>
    <source>
        <strain evidence="2 3">TUFC12733</strain>
    </source>
</reference>
<feature type="compositionally biased region" description="Basic and acidic residues" evidence="1">
    <location>
        <begin position="184"/>
        <end position="194"/>
    </location>
</feature>
<gene>
    <name evidence="2" type="ORF">CALVIDRAFT_540720</name>
</gene>
<feature type="region of interest" description="Disordered" evidence="1">
    <location>
        <begin position="184"/>
        <end position="218"/>
    </location>
</feature>
<dbReference type="Proteomes" id="UP000076738">
    <property type="component" value="Unassembled WGS sequence"/>
</dbReference>
<keyword evidence="3" id="KW-1185">Reference proteome</keyword>
<dbReference type="OrthoDB" id="10584471at2759"/>
<organism evidence="2 3">
    <name type="scientific">Calocera viscosa (strain TUFC12733)</name>
    <dbReference type="NCBI Taxonomy" id="1330018"/>
    <lineage>
        <taxon>Eukaryota</taxon>
        <taxon>Fungi</taxon>
        <taxon>Dikarya</taxon>
        <taxon>Basidiomycota</taxon>
        <taxon>Agaricomycotina</taxon>
        <taxon>Dacrymycetes</taxon>
        <taxon>Dacrymycetales</taxon>
        <taxon>Dacrymycetaceae</taxon>
        <taxon>Calocera</taxon>
    </lineage>
</organism>
<sequence>MTDFHRVLRETAVPNDCQKGCSRYYLELQDSDGAADCDSFIGHNDVQTIRKLVLSCLEVRGIAPLIQYGPHETIVFRYDVDRVAIRAVVDVRESDKIEFETVVSRSWPVLILVRNSVFSEPVGGHVLRKSLGVMHLNREARLAGEICTLTCREYLTLLRLPRAVIYDAVIPELKGRPIRLSEDTRSRPTIHQEEGASTGSFGARTMDSTGPIRRLPKRRAPPMDCEELAFKKIKTARGATKMSLEYGRREHKRPGAPPPSAASSLIDELLAALTADALGVDIPGPAAEVTQQAPEQTRLQSSLGTAAVANIASFGVGAAISWAAWHAWQLIR</sequence>
<dbReference type="AlphaFoldDB" id="A0A167IH14"/>
<dbReference type="EMBL" id="KV417308">
    <property type="protein sequence ID" value="KZO92639.1"/>
    <property type="molecule type" value="Genomic_DNA"/>
</dbReference>
<evidence type="ECO:0000256" key="1">
    <source>
        <dbReference type="SAM" id="MobiDB-lite"/>
    </source>
</evidence>
<protein>
    <submittedName>
        <fullName evidence="2">Uncharacterized protein</fullName>
    </submittedName>
</protein>
<accession>A0A167IH14</accession>
<evidence type="ECO:0000313" key="3">
    <source>
        <dbReference type="Proteomes" id="UP000076738"/>
    </source>
</evidence>
<evidence type="ECO:0000313" key="2">
    <source>
        <dbReference type="EMBL" id="KZO92639.1"/>
    </source>
</evidence>